<keyword evidence="1" id="KW-0472">Membrane</keyword>
<reference evidence="2 3" key="1">
    <citation type="submission" date="2024-08" db="EMBL/GenBank/DDBJ databases">
        <title>Gnathostoma spinigerum genome.</title>
        <authorList>
            <person name="Gonzalez-Bertolin B."/>
            <person name="Monzon S."/>
            <person name="Zaballos A."/>
            <person name="Jimenez P."/>
            <person name="Dekumyoy P."/>
            <person name="Varona S."/>
            <person name="Cuesta I."/>
            <person name="Sumanam S."/>
            <person name="Adisakwattana P."/>
            <person name="Gasser R.B."/>
            <person name="Hernandez-Gonzalez A."/>
            <person name="Young N.D."/>
            <person name="Perteguer M.J."/>
        </authorList>
    </citation>
    <scope>NUCLEOTIDE SEQUENCE [LARGE SCALE GENOMIC DNA]</scope>
    <source>
        <strain evidence="2">AL3</strain>
        <tissue evidence="2">Liver</tissue>
    </source>
</reference>
<gene>
    <name evidence="2" type="ORF">AB6A40_004390</name>
</gene>
<evidence type="ECO:0000256" key="1">
    <source>
        <dbReference type="SAM" id="Phobius"/>
    </source>
</evidence>
<evidence type="ECO:0000313" key="3">
    <source>
        <dbReference type="Proteomes" id="UP001608902"/>
    </source>
</evidence>
<sequence>MLRTNQIRDVDRYQFMRTIMEQIDVSCGKDDISDPEIQRAIELSRIAFNEEQEKQHVNQLNDGNNSTGNDLINFVDPSTLRLRQQIESVKRLYGTTSLTQLTPYEHDMTHSSSLVSFSRMPFYNYVKTNVSDLDSRECSANSFASTTCTQYGPIPPSPYFNALRTQRDFYPKNPFVQLSNRRTPIPVLNKDLTERNSSSIINIGPERTERALSLIVPFSPLSSKGVGENLIELDSVGNPTCPDASPTFQELIEEFDPLYSHLCVRPASDTPQDEIGRTTSVDDSLRLLRSTPRDVCFSSNREKYQPVISSVSLSPPKPGYFALFTLDFIPSYCLFLVLLRFA</sequence>
<dbReference type="AlphaFoldDB" id="A0ABD6EJT3"/>
<feature type="transmembrane region" description="Helical" evidence="1">
    <location>
        <begin position="319"/>
        <end position="339"/>
    </location>
</feature>
<name>A0ABD6EJT3_9BILA</name>
<dbReference type="Proteomes" id="UP001608902">
    <property type="component" value="Unassembled WGS sequence"/>
</dbReference>
<accession>A0ABD6EJT3</accession>
<protein>
    <submittedName>
        <fullName evidence="2">Uncharacterized protein</fullName>
    </submittedName>
</protein>
<comment type="caution">
    <text evidence="2">The sequence shown here is derived from an EMBL/GenBank/DDBJ whole genome shotgun (WGS) entry which is preliminary data.</text>
</comment>
<keyword evidence="1" id="KW-0812">Transmembrane</keyword>
<dbReference type="EMBL" id="JBGFUD010002510">
    <property type="protein sequence ID" value="MFH4977681.1"/>
    <property type="molecule type" value="Genomic_DNA"/>
</dbReference>
<organism evidence="2 3">
    <name type="scientific">Gnathostoma spinigerum</name>
    <dbReference type="NCBI Taxonomy" id="75299"/>
    <lineage>
        <taxon>Eukaryota</taxon>
        <taxon>Metazoa</taxon>
        <taxon>Ecdysozoa</taxon>
        <taxon>Nematoda</taxon>
        <taxon>Chromadorea</taxon>
        <taxon>Rhabditida</taxon>
        <taxon>Spirurina</taxon>
        <taxon>Gnathostomatomorpha</taxon>
        <taxon>Gnathostomatoidea</taxon>
        <taxon>Gnathostomatidae</taxon>
        <taxon>Gnathostoma</taxon>
    </lineage>
</organism>
<proteinExistence type="predicted"/>
<evidence type="ECO:0000313" key="2">
    <source>
        <dbReference type="EMBL" id="MFH4977681.1"/>
    </source>
</evidence>
<keyword evidence="1" id="KW-1133">Transmembrane helix</keyword>
<keyword evidence="3" id="KW-1185">Reference proteome</keyword>